<dbReference type="HOGENOM" id="CLU_000445_14_6_9"/>
<feature type="modified residue" description="4-aspartylphosphate" evidence="7">
    <location>
        <position position="59"/>
    </location>
</feature>
<dbReference type="Gene3D" id="3.40.50.2300">
    <property type="match status" value="1"/>
</dbReference>
<evidence type="ECO:0000256" key="5">
    <source>
        <dbReference type="ARBA" id="ARBA00024867"/>
    </source>
</evidence>
<dbReference type="AlphaFoldDB" id="W6RX06"/>
<proteinExistence type="predicted"/>
<dbReference type="PATRIC" id="fig|1216932.3.peg.993"/>
<dbReference type="PROSITE" id="PS50110">
    <property type="entry name" value="RESPONSE_REGULATORY"/>
    <property type="match status" value="1"/>
</dbReference>
<dbReference type="KEGG" id="clt:CM240_1005"/>
<keyword evidence="7" id="KW-0597">Phosphoprotein</keyword>
<accession>W6RX06</accession>
<dbReference type="SUPFAM" id="SSF52172">
    <property type="entry name" value="CheY-like"/>
    <property type="match status" value="1"/>
</dbReference>
<dbReference type="InterPro" id="IPR007492">
    <property type="entry name" value="LytTR_DNA-bd_dom"/>
</dbReference>
<dbReference type="SMART" id="SM00448">
    <property type="entry name" value="REC"/>
    <property type="match status" value="1"/>
</dbReference>
<reference evidence="10 11" key="1">
    <citation type="submission" date="2013-11" db="EMBL/GenBank/DDBJ databases">
        <title>Complete genome sequence of Clostridum sp. M2/40.</title>
        <authorList>
            <person name="Wibberg D."/>
            <person name="Puehler A."/>
            <person name="Schlueter A."/>
        </authorList>
    </citation>
    <scope>NUCLEOTIDE SEQUENCE [LARGE SCALE GENOMIC DNA]</scope>
    <source>
        <strain evidence="11">M2/40</strain>
    </source>
</reference>
<dbReference type="SMART" id="SM00850">
    <property type="entry name" value="LytTR"/>
    <property type="match status" value="1"/>
</dbReference>
<evidence type="ECO:0000313" key="11">
    <source>
        <dbReference type="Proteomes" id="UP000019426"/>
    </source>
</evidence>
<keyword evidence="3" id="KW-0902">Two-component regulatory system</keyword>
<keyword evidence="11" id="KW-1185">Reference proteome</keyword>
<name>W6RX06_9CLOT</name>
<evidence type="ECO:0000256" key="3">
    <source>
        <dbReference type="ARBA" id="ARBA00023012"/>
    </source>
</evidence>
<comment type="function">
    <text evidence="5">May play the central regulatory role in sporulation. It may be an element of the effector pathway responsible for the activation of sporulation genes in response to nutritional stress. Spo0A may act in concert with spo0H (a sigma factor) to control the expression of some genes that are critical to the sporulation process.</text>
</comment>
<comment type="function">
    <text evidence="6">Required for high-level post-exponential phase expression of a series of secreted proteins.</text>
</comment>
<evidence type="ECO:0000259" key="8">
    <source>
        <dbReference type="PROSITE" id="PS50110"/>
    </source>
</evidence>
<dbReference type="PANTHER" id="PTHR37299:SF3">
    <property type="entry name" value="STAGE 0 SPORULATION PROTEIN A HOMOLOG"/>
    <property type="match status" value="1"/>
</dbReference>
<evidence type="ECO:0000256" key="1">
    <source>
        <dbReference type="ARBA" id="ARBA00018672"/>
    </source>
</evidence>
<evidence type="ECO:0000256" key="7">
    <source>
        <dbReference type="PROSITE-ProRule" id="PRU00169"/>
    </source>
</evidence>
<dbReference type="STRING" id="1216932.CM240_1005"/>
<dbReference type="Proteomes" id="UP000019426">
    <property type="component" value="Chromosome M2/40_rep1"/>
</dbReference>
<sequence>MLDIIICEDNTTQRKNLESIIENEVRSAHIKIALSTNNPNEVIQYVQDSKSQNFIYFLDIDLQSNINGLELSKILRQHDPMGYIVFLTSHAELTLLTFQYKVRAMDFIIKADTNMIKDRIVDCINEAFNDLKNIKVQNTNTIPINIGNNITFFDMDDILFFETSSKEHKIRIHTTSGHSEFYGSLKDIETKLSSDFYKPHRSYIVNTKKIKSIDKDQLIINMINGEICYVSSRYLKGLLKKCML</sequence>
<dbReference type="OrthoDB" id="9809318at2"/>
<dbReference type="RefSeq" id="WP_044037055.1">
    <property type="nucleotide sequence ID" value="NZ_HG917868.1"/>
</dbReference>
<dbReference type="EMBL" id="HG917868">
    <property type="protein sequence ID" value="CDM68169.1"/>
    <property type="molecule type" value="Genomic_DNA"/>
</dbReference>
<dbReference type="PANTHER" id="PTHR37299">
    <property type="entry name" value="TRANSCRIPTIONAL REGULATOR-RELATED"/>
    <property type="match status" value="1"/>
</dbReference>
<dbReference type="eggNOG" id="COG3279">
    <property type="taxonomic scope" value="Bacteria"/>
</dbReference>
<dbReference type="InterPro" id="IPR001789">
    <property type="entry name" value="Sig_transdc_resp-reg_receiver"/>
</dbReference>
<evidence type="ECO:0000256" key="4">
    <source>
        <dbReference type="ARBA" id="ARBA00023159"/>
    </source>
</evidence>
<keyword evidence="2" id="KW-0963">Cytoplasm</keyword>
<evidence type="ECO:0000313" key="10">
    <source>
        <dbReference type="EMBL" id="CDM68169.1"/>
    </source>
</evidence>
<dbReference type="Pfam" id="PF00072">
    <property type="entry name" value="Response_reg"/>
    <property type="match status" value="1"/>
</dbReference>
<gene>
    <name evidence="10" type="ORF">CM240_1005</name>
</gene>
<dbReference type="Gene3D" id="2.40.50.1020">
    <property type="entry name" value="LytTr DNA-binding domain"/>
    <property type="match status" value="1"/>
</dbReference>
<dbReference type="Pfam" id="PF04397">
    <property type="entry name" value="LytTR"/>
    <property type="match status" value="1"/>
</dbReference>
<dbReference type="InterPro" id="IPR011006">
    <property type="entry name" value="CheY-like_superfamily"/>
</dbReference>
<keyword evidence="4" id="KW-0010">Activator</keyword>
<evidence type="ECO:0000256" key="6">
    <source>
        <dbReference type="ARBA" id="ARBA00037164"/>
    </source>
</evidence>
<evidence type="ECO:0000259" key="9">
    <source>
        <dbReference type="PROSITE" id="PS50930"/>
    </source>
</evidence>
<dbReference type="InterPro" id="IPR046947">
    <property type="entry name" value="LytR-like"/>
</dbReference>
<feature type="domain" description="Response regulatory" evidence="8">
    <location>
        <begin position="3"/>
        <end position="125"/>
    </location>
</feature>
<dbReference type="GO" id="GO:0003677">
    <property type="term" value="F:DNA binding"/>
    <property type="evidence" value="ECO:0007669"/>
    <property type="project" value="InterPro"/>
</dbReference>
<organism evidence="10 11">
    <name type="scientific">Clostridium bornimense</name>
    <dbReference type="NCBI Taxonomy" id="1216932"/>
    <lineage>
        <taxon>Bacteria</taxon>
        <taxon>Bacillati</taxon>
        <taxon>Bacillota</taxon>
        <taxon>Clostridia</taxon>
        <taxon>Eubacteriales</taxon>
        <taxon>Clostridiaceae</taxon>
        <taxon>Clostridium</taxon>
    </lineage>
</organism>
<feature type="domain" description="HTH LytTR-type" evidence="9">
    <location>
        <begin position="142"/>
        <end position="244"/>
    </location>
</feature>
<protein>
    <recommendedName>
        <fullName evidence="1">Stage 0 sporulation protein A homolog</fullName>
    </recommendedName>
</protein>
<evidence type="ECO:0000256" key="2">
    <source>
        <dbReference type="ARBA" id="ARBA00022490"/>
    </source>
</evidence>
<dbReference type="GO" id="GO:0000156">
    <property type="term" value="F:phosphorelay response regulator activity"/>
    <property type="evidence" value="ECO:0007669"/>
    <property type="project" value="InterPro"/>
</dbReference>
<dbReference type="PROSITE" id="PS50930">
    <property type="entry name" value="HTH_LYTTR"/>
    <property type="match status" value="1"/>
</dbReference>